<dbReference type="InterPro" id="IPR000524">
    <property type="entry name" value="Tscrpt_reg_HTH_GntR"/>
</dbReference>
<organism evidence="5 6">
    <name type="scientific">Streptomyces tremellae</name>
    <dbReference type="NCBI Taxonomy" id="1124239"/>
    <lineage>
        <taxon>Bacteria</taxon>
        <taxon>Bacillati</taxon>
        <taxon>Actinomycetota</taxon>
        <taxon>Actinomycetes</taxon>
        <taxon>Kitasatosporales</taxon>
        <taxon>Streptomycetaceae</taxon>
        <taxon>Streptomyces</taxon>
    </lineage>
</organism>
<dbReference type="PANTHER" id="PTHR43537:SF5">
    <property type="entry name" value="UXU OPERON TRANSCRIPTIONAL REGULATOR"/>
    <property type="match status" value="1"/>
</dbReference>
<evidence type="ECO:0000313" key="5">
    <source>
        <dbReference type="EMBL" id="GAA3706805.1"/>
    </source>
</evidence>
<evidence type="ECO:0000256" key="3">
    <source>
        <dbReference type="ARBA" id="ARBA00023163"/>
    </source>
</evidence>
<dbReference type="InterPro" id="IPR011711">
    <property type="entry name" value="GntR_C"/>
</dbReference>
<dbReference type="Pfam" id="PF00392">
    <property type="entry name" value="GntR"/>
    <property type="match status" value="1"/>
</dbReference>
<keyword evidence="6" id="KW-1185">Reference proteome</keyword>
<keyword evidence="3" id="KW-0804">Transcription</keyword>
<dbReference type="Proteomes" id="UP001499884">
    <property type="component" value="Unassembled WGS sequence"/>
</dbReference>
<sequence length="236" mass="25879">MDENDGRDDATRNSATRGSQAYDALRSLLLSGGFEPNTRLTEAGLTEKLNVSRGTIRSILARLVQEGYVTSEVNRGVRTRSFTVEEAADILEAREVLEAALAGKAAERATKEELDGLRAVLEGMREAQHASDQARYSRGNRAFHQLLKEASHQRTLARAYDSLLYPLVMRQYRDLSARHPRQGSLEEHEAILATVVTRNPEAASAAMRYHVASARRALLLTYAGEGPGVRDGSSAA</sequence>
<protein>
    <submittedName>
        <fullName evidence="5">GntR family transcriptional regulator</fullName>
    </submittedName>
</protein>
<dbReference type="PROSITE" id="PS50949">
    <property type="entry name" value="HTH_GNTR"/>
    <property type="match status" value="1"/>
</dbReference>
<dbReference type="PANTHER" id="PTHR43537">
    <property type="entry name" value="TRANSCRIPTIONAL REGULATOR, GNTR FAMILY"/>
    <property type="match status" value="1"/>
</dbReference>
<dbReference type="SUPFAM" id="SSF46785">
    <property type="entry name" value="Winged helix' DNA-binding domain"/>
    <property type="match status" value="1"/>
</dbReference>
<evidence type="ECO:0000313" key="6">
    <source>
        <dbReference type="Proteomes" id="UP001499884"/>
    </source>
</evidence>
<feature type="domain" description="HTH gntR-type" evidence="4">
    <location>
        <begin position="15"/>
        <end position="82"/>
    </location>
</feature>
<dbReference type="InterPro" id="IPR008920">
    <property type="entry name" value="TF_FadR/GntR_C"/>
</dbReference>
<reference evidence="6" key="1">
    <citation type="journal article" date="2019" name="Int. J. Syst. Evol. Microbiol.">
        <title>The Global Catalogue of Microorganisms (GCM) 10K type strain sequencing project: providing services to taxonomists for standard genome sequencing and annotation.</title>
        <authorList>
            <consortium name="The Broad Institute Genomics Platform"/>
            <consortium name="The Broad Institute Genome Sequencing Center for Infectious Disease"/>
            <person name="Wu L."/>
            <person name="Ma J."/>
        </authorList>
    </citation>
    <scope>NUCLEOTIDE SEQUENCE [LARGE SCALE GENOMIC DNA]</scope>
    <source>
        <strain evidence="6">JCM 30846</strain>
    </source>
</reference>
<dbReference type="Gene3D" id="1.20.120.530">
    <property type="entry name" value="GntR ligand-binding domain-like"/>
    <property type="match status" value="1"/>
</dbReference>
<comment type="caution">
    <text evidence="5">The sequence shown here is derived from an EMBL/GenBank/DDBJ whole genome shotgun (WGS) entry which is preliminary data.</text>
</comment>
<evidence type="ECO:0000259" key="4">
    <source>
        <dbReference type="PROSITE" id="PS50949"/>
    </source>
</evidence>
<keyword evidence="2" id="KW-0238">DNA-binding</keyword>
<accession>A0ABP7DNC3</accession>
<evidence type="ECO:0000256" key="1">
    <source>
        <dbReference type="ARBA" id="ARBA00023015"/>
    </source>
</evidence>
<dbReference type="RefSeq" id="WP_345639745.1">
    <property type="nucleotide sequence ID" value="NZ_BAABEP010000001.1"/>
</dbReference>
<dbReference type="SMART" id="SM00345">
    <property type="entry name" value="HTH_GNTR"/>
    <property type="match status" value="1"/>
</dbReference>
<dbReference type="Pfam" id="PF07729">
    <property type="entry name" value="FCD"/>
    <property type="match status" value="1"/>
</dbReference>
<gene>
    <name evidence="5" type="ORF">GCM10023082_00970</name>
</gene>
<dbReference type="InterPro" id="IPR036390">
    <property type="entry name" value="WH_DNA-bd_sf"/>
</dbReference>
<keyword evidence="1" id="KW-0805">Transcription regulation</keyword>
<dbReference type="EMBL" id="BAABEP010000001">
    <property type="protein sequence ID" value="GAA3706805.1"/>
    <property type="molecule type" value="Genomic_DNA"/>
</dbReference>
<dbReference type="InterPro" id="IPR036388">
    <property type="entry name" value="WH-like_DNA-bd_sf"/>
</dbReference>
<evidence type="ECO:0000256" key="2">
    <source>
        <dbReference type="ARBA" id="ARBA00023125"/>
    </source>
</evidence>
<dbReference type="Gene3D" id="1.10.10.10">
    <property type="entry name" value="Winged helix-like DNA-binding domain superfamily/Winged helix DNA-binding domain"/>
    <property type="match status" value="1"/>
</dbReference>
<name>A0ABP7DNC3_9ACTN</name>
<proteinExistence type="predicted"/>
<dbReference type="SUPFAM" id="SSF48008">
    <property type="entry name" value="GntR ligand-binding domain-like"/>
    <property type="match status" value="1"/>
</dbReference>
<dbReference type="SMART" id="SM00895">
    <property type="entry name" value="FCD"/>
    <property type="match status" value="1"/>
</dbReference>